<proteinExistence type="predicted"/>
<dbReference type="SMART" id="SM00966">
    <property type="entry name" value="SpoVT_AbrB"/>
    <property type="match status" value="1"/>
</dbReference>
<protein>
    <submittedName>
        <fullName evidence="2">AbrB/MazE/SpoVT family DNA-binding domain-containing protein</fullName>
    </submittedName>
</protein>
<dbReference type="Proteomes" id="UP000503088">
    <property type="component" value="Chromosome"/>
</dbReference>
<accession>A0A7D3XYP5</accession>
<gene>
    <name evidence="2" type="ORF">GXN76_00220</name>
</gene>
<dbReference type="InterPro" id="IPR037914">
    <property type="entry name" value="SpoVT-AbrB_sf"/>
</dbReference>
<keyword evidence="2" id="KW-0238">DNA-binding</keyword>
<keyword evidence="3" id="KW-1185">Reference proteome</keyword>
<dbReference type="InterPro" id="IPR007159">
    <property type="entry name" value="SpoVT-AbrB_dom"/>
</dbReference>
<evidence type="ECO:0000259" key="1">
    <source>
        <dbReference type="SMART" id="SM00966"/>
    </source>
</evidence>
<sequence length="90" mass="9954">MEEKEMGVNALKGYRKTGRMGNSLGLGIPKEIVNKLNIKFGDEYEVSVDPSSGIITAKPVKNLKVDPKLLKDLDELFDEYGDALQGLKDK</sequence>
<evidence type="ECO:0000313" key="3">
    <source>
        <dbReference type="Proteomes" id="UP000503088"/>
    </source>
</evidence>
<reference evidence="2 3" key="1">
    <citation type="submission" date="2020-01" db="EMBL/GenBank/DDBJ databases">
        <authorList>
            <person name="Gulvik C.A."/>
            <person name="Batra D.G."/>
        </authorList>
    </citation>
    <scope>NUCLEOTIDE SEQUENCE [LARGE SCALE GENOMIC DNA]</scope>
    <source>
        <strain evidence="2 3">W9323</strain>
    </source>
</reference>
<evidence type="ECO:0000313" key="2">
    <source>
        <dbReference type="EMBL" id="QKG83040.1"/>
    </source>
</evidence>
<organism evidence="2 3">
    <name type="scientific">Kroppenstedtia pulmonis</name>
    <dbReference type="NCBI Taxonomy" id="1380685"/>
    <lineage>
        <taxon>Bacteria</taxon>
        <taxon>Bacillati</taxon>
        <taxon>Bacillota</taxon>
        <taxon>Bacilli</taxon>
        <taxon>Bacillales</taxon>
        <taxon>Thermoactinomycetaceae</taxon>
        <taxon>Kroppenstedtia</taxon>
    </lineage>
</organism>
<feature type="domain" description="SpoVT-AbrB" evidence="1">
    <location>
        <begin position="18"/>
        <end position="65"/>
    </location>
</feature>
<dbReference type="AlphaFoldDB" id="A0A7D3XYP5"/>
<dbReference type="RefSeq" id="WP_173219005.1">
    <property type="nucleotide sequence ID" value="NZ_CP048104.1"/>
</dbReference>
<dbReference type="Gene3D" id="2.10.260.10">
    <property type="match status" value="1"/>
</dbReference>
<dbReference type="GO" id="GO:0003677">
    <property type="term" value="F:DNA binding"/>
    <property type="evidence" value="ECO:0007669"/>
    <property type="project" value="UniProtKB-KW"/>
</dbReference>
<dbReference type="EMBL" id="CP048104">
    <property type="protein sequence ID" value="QKG83040.1"/>
    <property type="molecule type" value="Genomic_DNA"/>
</dbReference>
<name>A0A7D3XYP5_9BACL</name>
<dbReference type="KEGG" id="kpul:GXN76_00220"/>
<dbReference type="SUPFAM" id="SSF89447">
    <property type="entry name" value="AbrB/MazE/MraZ-like"/>
    <property type="match status" value="1"/>
</dbReference>